<evidence type="ECO:0000256" key="7">
    <source>
        <dbReference type="ARBA" id="ARBA00022942"/>
    </source>
</evidence>
<comment type="similarity">
    <text evidence="9">Belongs to the peptidase T1B family.</text>
</comment>
<keyword evidence="7 9" id="KW-0647">Proteasome</keyword>
<name>A0A2R7Y9D9_9ARCH</name>
<proteinExistence type="inferred from homology"/>
<comment type="subcellular location">
    <subcellularLocation>
        <location evidence="9">Cytoplasm</location>
    </subcellularLocation>
</comment>
<dbReference type="GO" id="GO:0010498">
    <property type="term" value="P:proteasomal protein catabolic process"/>
    <property type="evidence" value="ECO:0007669"/>
    <property type="project" value="UniProtKB-UniRule"/>
</dbReference>
<dbReference type="PROSITE" id="PS51476">
    <property type="entry name" value="PROTEASOME_BETA_2"/>
    <property type="match status" value="1"/>
</dbReference>
<dbReference type="InterPro" id="IPR029055">
    <property type="entry name" value="Ntn_hydrolases_N"/>
</dbReference>
<comment type="catalytic activity">
    <reaction evidence="1 9">
        <text>Cleavage of peptide bonds with very broad specificity.</text>
        <dbReference type="EC" id="3.4.25.1"/>
    </reaction>
</comment>
<dbReference type="InterPro" id="IPR023333">
    <property type="entry name" value="Proteasome_suB-type"/>
</dbReference>
<organism evidence="10 11">
    <name type="scientific">Candidatus Terraquivivens tikiterensis</name>
    <dbReference type="NCBI Taxonomy" id="1980982"/>
    <lineage>
        <taxon>Archaea</taxon>
        <taxon>Nitrososphaerota</taxon>
        <taxon>Candidatus Wolframiiraptoraceae</taxon>
        <taxon>Candidatus Terraquivivens</taxon>
    </lineage>
</organism>
<dbReference type="HAMAP" id="MF_02113_A">
    <property type="entry name" value="Proteasome_B_A"/>
    <property type="match status" value="1"/>
</dbReference>
<evidence type="ECO:0000256" key="6">
    <source>
        <dbReference type="ARBA" id="ARBA00022813"/>
    </source>
</evidence>
<dbReference type="PANTHER" id="PTHR32194">
    <property type="entry name" value="METALLOPROTEASE TLDD"/>
    <property type="match status" value="1"/>
</dbReference>
<comment type="caution">
    <text evidence="10">The sequence shown here is derived from an EMBL/GenBank/DDBJ whole genome shotgun (WGS) entry which is preliminary data.</text>
</comment>
<evidence type="ECO:0000256" key="9">
    <source>
        <dbReference type="HAMAP-Rule" id="MF_02113"/>
    </source>
</evidence>
<comment type="caution">
    <text evidence="9">Lacks conserved residue(s) required for the propagation of feature annotation.</text>
</comment>
<dbReference type="InterPro" id="IPR019983">
    <property type="entry name" value="Pept_T1A_Psome_bsu_arc"/>
</dbReference>
<accession>A0A2R7Y9D9</accession>
<comment type="activity regulation">
    <text evidence="9">The formation of the proteasomal ATPase PAN-20S proteasome complex, via the docking of the C-termini of PAN into the intersubunit pockets in the alpha-rings, triggers opening of the gate for substrate entry. Interconversion between the open-gate and close-gate conformations leads to a dynamic regulation of the 20S proteasome proteolysis activity.</text>
</comment>
<evidence type="ECO:0000256" key="1">
    <source>
        <dbReference type="ARBA" id="ARBA00001198"/>
    </source>
</evidence>
<dbReference type="InterPro" id="IPR001353">
    <property type="entry name" value="Proteasome_sua/b"/>
</dbReference>
<evidence type="ECO:0000256" key="3">
    <source>
        <dbReference type="ARBA" id="ARBA00022670"/>
    </source>
</evidence>
<dbReference type="Gene3D" id="3.60.20.10">
    <property type="entry name" value="Glutamine Phosphoribosylpyrophosphate, subunit 1, domain 1"/>
    <property type="match status" value="1"/>
</dbReference>
<keyword evidence="8 9" id="KW-0865">Zymogen</keyword>
<dbReference type="GO" id="GO:0019774">
    <property type="term" value="C:proteasome core complex, beta-subunit complex"/>
    <property type="evidence" value="ECO:0007669"/>
    <property type="project" value="UniProtKB-UniRule"/>
</dbReference>
<dbReference type="InterPro" id="IPR000243">
    <property type="entry name" value="Pept_T1A_subB"/>
</dbReference>
<evidence type="ECO:0000256" key="5">
    <source>
        <dbReference type="ARBA" id="ARBA00022801"/>
    </source>
</evidence>
<dbReference type="EMBL" id="NDWU01000003">
    <property type="protein sequence ID" value="PUA34133.1"/>
    <property type="molecule type" value="Genomic_DNA"/>
</dbReference>
<dbReference type="AlphaFoldDB" id="A0A2R7Y9D9"/>
<dbReference type="PRINTS" id="PR00141">
    <property type="entry name" value="PROTEASOME"/>
</dbReference>
<comment type="function">
    <text evidence="9">Component of the proteasome core, a large protease complex with broad specificity involved in protein degradation.</text>
</comment>
<reference evidence="10 11" key="1">
    <citation type="submission" date="2017-04" db="EMBL/GenBank/DDBJ databases">
        <title>Draft Aigarchaeota genome from a New Zealand hot spring.</title>
        <authorList>
            <person name="Reysenbach A.-L."/>
            <person name="Donaho J.A."/>
            <person name="Gerhart J."/>
            <person name="Kelley J.F."/>
            <person name="Kouba K."/>
            <person name="Podar M."/>
            <person name="Stott M."/>
        </authorList>
    </citation>
    <scope>NUCLEOTIDE SEQUENCE [LARGE SCALE GENOMIC DNA]</scope>
    <source>
        <strain evidence="10">NZ13_MG1</strain>
    </source>
</reference>
<dbReference type="Pfam" id="PF00227">
    <property type="entry name" value="Proteasome"/>
    <property type="match status" value="1"/>
</dbReference>
<dbReference type="Proteomes" id="UP000244066">
    <property type="component" value="Unassembled WGS sequence"/>
</dbReference>
<keyword evidence="5 9" id="KW-0378">Hydrolase</keyword>
<comment type="subunit">
    <text evidence="9">The 20S proteasome core is composed of 14 alpha and 14 beta subunits that assemble into four stacked heptameric rings, resulting in a barrel-shaped structure. The two inner rings, each composed of seven catalytic beta subunits, are sandwiched by two outer rings, each composed of seven alpha subunits. The catalytic chamber with the active sites is on the inside of the barrel. Has a gated structure, the ends of the cylinder being occluded by the N-termini of the alpha-subunits. Is capped at one or both ends by the proteasome regulatory ATPase, PAN.</text>
</comment>
<evidence type="ECO:0000256" key="4">
    <source>
        <dbReference type="ARBA" id="ARBA00022698"/>
    </source>
</evidence>
<evidence type="ECO:0000313" key="10">
    <source>
        <dbReference type="EMBL" id="PUA34133.1"/>
    </source>
</evidence>
<evidence type="ECO:0000256" key="8">
    <source>
        <dbReference type="ARBA" id="ARBA00023145"/>
    </source>
</evidence>
<dbReference type="PANTHER" id="PTHR32194:SF0">
    <property type="entry name" value="ATP-DEPENDENT PROTEASE SUBUNIT HSLV"/>
    <property type="match status" value="1"/>
</dbReference>
<feature type="chain" id="PRO_5023280542" description="Proteasome subunit beta" evidence="9">
    <location>
        <begin position="10"/>
        <end position="201"/>
    </location>
</feature>
<keyword evidence="4 9" id="KW-0888">Threonine protease</keyword>
<gene>
    <name evidence="9" type="primary">psmB</name>
    <name evidence="10" type="ORF">B9J98_01780</name>
</gene>
<dbReference type="EC" id="3.4.25.1" evidence="9"/>
<dbReference type="GO" id="GO:0005737">
    <property type="term" value="C:cytoplasm"/>
    <property type="evidence" value="ECO:0007669"/>
    <property type="project" value="UniProtKB-SubCell"/>
</dbReference>
<evidence type="ECO:0000256" key="2">
    <source>
        <dbReference type="ARBA" id="ARBA00022490"/>
    </source>
</evidence>
<dbReference type="GO" id="GO:0004298">
    <property type="term" value="F:threonine-type endopeptidase activity"/>
    <property type="evidence" value="ECO:0007669"/>
    <property type="project" value="UniProtKB-UniRule"/>
</dbReference>
<dbReference type="SUPFAM" id="SSF56235">
    <property type="entry name" value="N-terminal nucleophile aminohydrolases (Ntn hydrolases)"/>
    <property type="match status" value="1"/>
</dbReference>
<keyword evidence="3 9" id="KW-0645">Protease</keyword>
<evidence type="ECO:0000313" key="11">
    <source>
        <dbReference type="Proteomes" id="UP000244066"/>
    </source>
</evidence>
<protein>
    <recommendedName>
        <fullName evidence="9">Proteasome subunit beta</fullName>
        <ecNumber evidence="9">3.4.25.1</ecNumber>
    </recommendedName>
    <alternativeName>
        <fullName evidence="9">20S proteasome beta subunit</fullName>
    </alternativeName>
    <alternativeName>
        <fullName evidence="9">Proteasome core protein PsmB</fullName>
    </alternativeName>
</protein>
<keyword evidence="2 9" id="KW-0963">Cytoplasm</keyword>
<keyword evidence="6 9" id="KW-0068">Autocatalytic cleavage</keyword>
<sequence length="201" mass="21907">MSTQFPYPGATTLGIRSKNAVALASEKRLSYGYFVMSKSVRKVFQITPKIGAACAGFVADMQMLIRDATAVINLYRIENRIEPRVQTVAKVLSNYLFSSRFFPYLTESVVGGFDESGAHVIVLDPLGSMIEDDYAVVGSGAEIAIGVIESDYREDMTPKELYDLSIKAIKASIARDAASGNGIDVLIFTEKGLMVNETINL</sequence>
<feature type="propeptide" id="PRO_5015365841" description="Removed in mature form; by autocatalysis" evidence="9">
    <location>
        <begin position="1"/>
        <end position="9"/>
    </location>
</feature>